<dbReference type="InterPro" id="IPR013785">
    <property type="entry name" value="Aldolase_TIM"/>
</dbReference>
<evidence type="ECO:0000256" key="1">
    <source>
        <dbReference type="ARBA" id="ARBA00010936"/>
    </source>
</evidence>
<dbReference type="Pfam" id="PF01791">
    <property type="entry name" value="DeoC"/>
    <property type="match status" value="1"/>
</dbReference>
<evidence type="ECO:0000256" key="2">
    <source>
        <dbReference type="ARBA" id="ARBA00012515"/>
    </source>
</evidence>
<sequence>MKISSLQIAEIIDHTLLKPDAVSEEVRHLCEEALEFGFATVCINPVHVRQCADQLAGSEIGVCTVVGFPLGASSTTEKVAAVSQSLEDGAVEFDMVMNIGAFKNGDFSTVGSDIKAVVGAAESNTVKVIIETCLLKDDEKKEAAMIVRDAGAHFVKTSTGFSSGGATLLDVTLLRETVGDKMGVKASGGIKSFRHALSLVEAGASRLGASAGVSIVTEAQLSGNSGD</sequence>
<dbReference type="InterPro" id="IPR011343">
    <property type="entry name" value="DeoC"/>
</dbReference>
<dbReference type="Gene3D" id="3.20.20.70">
    <property type="entry name" value="Aldolase class I"/>
    <property type="match status" value="1"/>
</dbReference>
<keyword evidence="5" id="KW-0704">Schiff base</keyword>
<evidence type="ECO:0000256" key="7">
    <source>
        <dbReference type="ARBA" id="ARBA00048791"/>
    </source>
</evidence>
<protein>
    <recommendedName>
        <fullName evidence="2">deoxyribose-phosphate aldolase</fullName>
        <ecNumber evidence="2">4.1.2.4</ecNumber>
    </recommendedName>
    <alternativeName>
        <fullName evidence="6">2-deoxy-D-ribose 5-phosphate aldolase</fullName>
    </alternativeName>
</protein>
<reference evidence="8" key="1">
    <citation type="submission" date="2018-05" db="EMBL/GenBank/DDBJ databases">
        <authorList>
            <person name="Lanie J.A."/>
            <person name="Ng W.-L."/>
            <person name="Kazmierczak K.M."/>
            <person name="Andrzejewski T.M."/>
            <person name="Davidsen T.M."/>
            <person name="Wayne K.J."/>
            <person name="Tettelin H."/>
            <person name="Glass J.I."/>
            <person name="Rusch D."/>
            <person name="Podicherti R."/>
            <person name="Tsui H.-C.T."/>
            <person name="Winkler M.E."/>
        </authorList>
    </citation>
    <scope>NUCLEOTIDE SEQUENCE</scope>
</reference>
<comment type="catalytic activity">
    <reaction evidence="7">
        <text>2-deoxy-D-ribose 5-phosphate = D-glyceraldehyde 3-phosphate + acetaldehyde</text>
        <dbReference type="Rhea" id="RHEA:12821"/>
        <dbReference type="ChEBI" id="CHEBI:15343"/>
        <dbReference type="ChEBI" id="CHEBI:59776"/>
        <dbReference type="ChEBI" id="CHEBI:62877"/>
        <dbReference type="EC" id="4.1.2.4"/>
    </reaction>
</comment>
<dbReference type="InterPro" id="IPR028581">
    <property type="entry name" value="DeoC_typeI"/>
</dbReference>
<dbReference type="AlphaFoldDB" id="A0A381R8I0"/>
<dbReference type="HAMAP" id="MF_00114">
    <property type="entry name" value="DeoC_type1"/>
    <property type="match status" value="1"/>
</dbReference>
<dbReference type="CDD" id="cd00959">
    <property type="entry name" value="DeoC"/>
    <property type="match status" value="1"/>
</dbReference>
<dbReference type="FunFam" id="3.20.20.70:FF:000044">
    <property type="entry name" value="Deoxyribose-phosphate aldolase"/>
    <property type="match status" value="1"/>
</dbReference>
<name>A0A381R8I0_9ZZZZ</name>
<keyword evidence="4" id="KW-0456">Lyase</keyword>
<dbReference type="SMART" id="SM01133">
    <property type="entry name" value="DeoC"/>
    <property type="match status" value="1"/>
</dbReference>
<evidence type="ECO:0000256" key="5">
    <source>
        <dbReference type="ARBA" id="ARBA00023270"/>
    </source>
</evidence>
<dbReference type="PANTHER" id="PTHR10889:SF1">
    <property type="entry name" value="DEOXYRIBOSE-PHOSPHATE ALDOLASE"/>
    <property type="match status" value="1"/>
</dbReference>
<gene>
    <name evidence="8" type="ORF">METZ01_LOCUS40889</name>
</gene>
<dbReference type="NCBIfam" id="TIGR00126">
    <property type="entry name" value="deoC"/>
    <property type="match status" value="1"/>
</dbReference>
<dbReference type="GO" id="GO:0005737">
    <property type="term" value="C:cytoplasm"/>
    <property type="evidence" value="ECO:0007669"/>
    <property type="project" value="InterPro"/>
</dbReference>
<dbReference type="GO" id="GO:0009264">
    <property type="term" value="P:deoxyribonucleotide catabolic process"/>
    <property type="evidence" value="ECO:0007669"/>
    <property type="project" value="InterPro"/>
</dbReference>
<comment type="similarity">
    <text evidence="1">Belongs to the DeoC/FbaB aldolase family. DeoC type 1 subfamily.</text>
</comment>
<evidence type="ECO:0000256" key="4">
    <source>
        <dbReference type="ARBA" id="ARBA00023239"/>
    </source>
</evidence>
<evidence type="ECO:0000256" key="3">
    <source>
        <dbReference type="ARBA" id="ARBA00022490"/>
    </source>
</evidence>
<keyword evidence="3" id="KW-0963">Cytoplasm</keyword>
<dbReference type="EMBL" id="UINC01001750">
    <property type="protein sequence ID" value="SUZ88035.1"/>
    <property type="molecule type" value="Genomic_DNA"/>
</dbReference>
<dbReference type="EC" id="4.1.2.4" evidence="2"/>
<evidence type="ECO:0000313" key="8">
    <source>
        <dbReference type="EMBL" id="SUZ88035.1"/>
    </source>
</evidence>
<dbReference type="SUPFAM" id="SSF51569">
    <property type="entry name" value="Aldolase"/>
    <property type="match status" value="1"/>
</dbReference>
<dbReference type="GO" id="GO:0004139">
    <property type="term" value="F:deoxyribose-phosphate aldolase activity"/>
    <property type="evidence" value="ECO:0007669"/>
    <property type="project" value="UniProtKB-EC"/>
</dbReference>
<evidence type="ECO:0000256" key="6">
    <source>
        <dbReference type="ARBA" id="ARBA00032755"/>
    </source>
</evidence>
<organism evidence="8">
    <name type="scientific">marine metagenome</name>
    <dbReference type="NCBI Taxonomy" id="408172"/>
    <lineage>
        <taxon>unclassified sequences</taxon>
        <taxon>metagenomes</taxon>
        <taxon>ecological metagenomes</taxon>
    </lineage>
</organism>
<dbReference type="PIRSF" id="PIRSF001357">
    <property type="entry name" value="DeoC"/>
    <property type="match status" value="1"/>
</dbReference>
<dbReference type="InterPro" id="IPR002915">
    <property type="entry name" value="DeoC/FbaB/LacD_aldolase"/>
</dbReference>
<dbReference type="GO" id="GO:0016052">
    <property type="term" value="P:carbohydrate catabolic process"/>
    <property type="evidence" value="ECO:0007669"/>
    <property type="project" value="TreeGrafter"/>
</dbReference>
<dbReference type="PANTHER" id="PTHR10889">
    <property type="entry name" value="DEOXYRIBOSE-PHOSPHATE ALDOLASE"/>
    <property type="match status" value="1"/>
</dbReference>
<proteinExistence type="inferred from homology"/>
<accession>A0A381R8I0</accession>